<keyword evidence="5" id="KW-1185">Reference proteome</keyword>
<gene>
    <name evidence="4" type="ORF">JD844_022432</name>
</gene>
<feature type="compositionally biased region" description="Basic and acidic residues" evidence="2">
    <location>
        <begin position="490"/>
        <end position="499"/>
    </location>
</feature>
<dbReference type="InterPro" id="IPR043183">
    <property type="entry name" value="DNJB2/6-like"/>
</dbReference>
<dbReference type="Pfam" id="PF00226">
    <property type="entry name" value="DnaJ"/>
    <property type="match status" value="1"/>
</dbReference>
<protein>
    <recommendedName>
        <fullName evidence="3">J domain-containing protein</fullName>
    </recommendedName>
</protein>
<name>A0ABQ7SV49_PHRPL</name>
<sequence length="615" mass="70115">MVIMVDYYKILDVPQSASMNDIKKAYRSKVLRWHPDKNPENRKEAEQKFKEIVEAYKVLSDKNMRDHYDGSSKDAFKEAKKAEAEKHLSVFDQDGIKIFFTGKRSSSGIPVYDREINGGTGNEWDYRPDRGHYCPNNWRFWTCERRRWADEWRRWANKWRDWAEECRDWAEGRHPQEDKGSSGAHGRHSWADASKGREQQHRSDKSSCPKSGGKFPGFPMPGEGKCDLKEGHSRTNKGQYQPDEESPRTDKEYFVFPKPGERNCGVNEGHLNTNKRQHRPEEGAPLADRSNHGYPKSGEGHAEQEEGHSRIKKGQPRSQEGQSRRDKVAHGLDRPADPDPLKIDPRCHVVPMKHKTASACSSQAGNRELHVEKHGESWAEENHPSAVKGEKLLGTKDEKLESKRKKGGSTVDSEPEMGTELNGTLFNSSADTKLDPQGPLIFYSASGQPLKRKDLQNRTRKLHSRRSKSQAGRNRSYTSRSKSQARKNRMLSDHHKGESEGNDPSNEGGEDLSEVKETPEHCKDAPKSKKKGPLPTIQGSEIPVHTKKRLLRRRTHQVTPKTLSEKHQPVSESRQLLDINGQRRERLMKIPQPSAQLPNIQGQKLGMNHIPNVTH</sequence>
<feature type="compositionally biased region" description="Basic and acidic residues" evidence="2">
    <location>
        <begin position="224"/>
        <end position="233"/>
    </location>
</feature>
<feature type="compositionally biased region" description="Basic and acidic residues" evidence="2">
    <location>
        <begin position="194"/>
        <end position="207"/>
    </location>
</feature>
<feature type="compositionally biased region" description="Basic and acidic residues" evidence="2">
    <location>
        <begin position="322"/>
        <end position="347"/>
    </location>
</feature>
<organism evidence="4 5">
    <name type="scientific">Phrynosoma platyrhinos</name>
    <name type="common">Desert horned lizard</name>
    <dbReference type="NCBI Taxonomy" id="52577"/>
    <lineage>
        <taxon>Eukaryota</taxon>
        <taxon>Metazoa</taxon>
        <taxon>Chordata</taxon>
        <taxon>Craniata</taxon>
        <taxon>Vertebrata</taxon>
        <taxon>Euteleostomi</taxon>
        <taxon>Lepidosauria</taxon>
        <taxon>Squamata</taxon>
        <taxon>Bifurcata</taxon>
        <taxon>Unidentata</taxon>
        <taxon>Episquamata</taxon>
        <taxon>Toxicofera</taxon>
        <taxon>Iguania</taxon>
        <taxon>Phrynosomatidae</taxon>
        <taxon>Phrynosomatinae</taxon>
        <taxon>Phrynosoma</taxon>
    </lineage>
</organism>
<feature type="region of interest" description="Disordered" evidence="2">
    <location>
        <begin position="173"/>
        <end position="573"/>
    </location>
</feature>
<evidence type="ECO:0000256" key="1">
    <source>
        <dbReference type="ARBA" id="ARBA00023186"/>
    </source>
</evidence>
<feature type="compositionally biased region" description="Basic and acidic residues" evidence="2">
    <location>
        <begin position="513"/>
        <end position="527"/>
    </location>
</feature>
<comment type="caution">
    <text evidence="4">The sequence shown here is derived from an EMBL/GenBank/DDBJ whole genome shotgun (WGS) entry which is preliminary data.</text>
</comment>
<dbReference type="SMART" id="SM00271">
    <property type="entry name" value="DnaJ"/>
    <property type="match status" value="1"/>
</dbReference>
<dbReference type="PROSITE" id="PS50076">
    <property type="entry name" value="DNAJ_2"/>
    <property type="match status" value="1"/>
</dbReference>
<feature type="compositionally biased region" description="Polar residues" evidence="2">
    <location>
        <begin position="469"/>
        <end position="482"/>
    </location>
</feature>
<proteinExistence type="predicted"/>
<dbReference type="Proteomes" id="UP000826234">
    <property type="component" value="Unassembled WGS sequence"/>
</dbReference>
<feature type="compositionally biased region" description="Basic residues" evidence="2">
    <location>
        <begin position="545"/>
        <end position="556"/>
    </location>
</feature>
<dbReference type="EMBL" id="JAIPUX010003289">
    <property type="protein sequence ID" value="KAH0621296.1"/>
    <property type="molecule type" value="Genomic_DNA"/>
</dbReference>
<evidence type="ECO:0000313" key="5">
    <source>
        <dbReference type="Proteomes" id="UP000826234"/>
    </source>
</evidence>
<feature type="compositionally biased region" description="Basic and acidic residues" evidence="2">
    <location>
        <begin position="367"/>
        <end position="401"/>
    </location>
</feature>
<keyword evidence="1" id="KW-0143">Chaperone</keyword>
<accession>A0ABQ7SV49</accession>
<dbReference type="CDD" id="cd06257">
    <property type="entry name" value="DnaJ"/>
    <property type="match status" value="1"/>
</dbReference>
<dbReference type="InterPro" id="IPR001623">
    <property type="entry name" value="DnaJ_domain"/>
</dbReference>
<evidence type="ECO:0000259" key="3">
    <source>
        <dbReference type="PROSITE" id="PS50076"/>
    </source>
</evidence>
<reference evidence="4 5" key="1">
    <citation type="journal article" date="2022" name="Gigascience">
        <title>A chromosome-level genome assembly and annotation of the desert horned lizard, Phrynosoma platyrhinos, provides insight into chromosomal rearrangements among reptiles.</title>
        <authorList>
            <person name="Koochekian N."/>
            <person name="Ascanio A."/>
            <person name="Farleigh K."/>
            <person name="Card D.C."/>
            <person name="Schield D.R."/>
            <person name="Castoe T.A."/>
            <person name="Jezkova T."/>
        </authorList>
    </citation>
    <scope>NUCLEOTIDE SEQUENCE [LARGE SCALE GENOMIC DNA]</scope>
    <source>
        <strain evidence="4">NK-2021</strain>
    </source>
</reference>
<evidence type="ECO:0000256" key="2">
    <source>
        <dbReference type="SAM" id="MobiDB-lite"/>
    </source>
</evidence>
<dbReference type="PANTHER" id="PTHR45168">
    <property type="entry name" value="DNAJ HOMOLOG SUBFAMILY B MEMBER 2"/>
    <property type="match status" value="1"/>
</dbReference>
<feature type="compositionally biased region" description="Basic and acidic residues" evidence="2">
    <location>
        <begin position="298"/>
        <end position="309"/>
    </location>
</feature>
<feature type="compositionally biased region" description="Polar residues" evidence="2">
    <location>
        <begin position="421"/>
        <end position="431"/>
    </location>
</feature>
<evidence type="ECO:0000313" key="4">
    <source>
        <dbReference type="EMBL" id="KAH0621296.1"/>
    </source>
</evidence>
<dbReference type="Gene3D" id="1.10.287.110">
    <property type="entry name" value="DnaJ domain"/>
    <property type="match status" value="1"/>
</dbReference>
<dbReference type="PANTHER" id="PTHR45168:SF3">
    <property type="entry name" value="DNAJ HEAT SHOCK PROTEIN FAMILY (HSP40) MEMBER B2"/>
    <property type="match status" value="1"/>
</dbReference>
<dbReference type="SUPFAM" id="SSF46565">
    <property type="entry name" value="Chaperone J-domain"/>
    <property type="match status" value="1"/>
</dbReference>
<dbReference type="InterPro" id="IPR036869">
    <property type="entry name" value="J_dom_sf"/>
</dbReference>
<dbReference type="PRINTS" id="PR00625">
    <property type="entry name" value="JDOMAIN"/>
</dbReference>
<feature type="compositionally biased region" description="Basic residues" evidence="2">
    <location>
        <begin position="458"/>
        <end position="468"/>
    </location>
</feature>
<feature type="domain" description="J" evidence="3">
    <location>
        <begin position="6"/>
        <end position="72"/>
    </location>
</feature>